<gene>
    <name evidence="1" type="ORF">TKK_006728</name>
</gene>
<organism evidence="1 2">
    <name type="scientific">Trichogramma kaykai</name>
    <dbReference type="NCBI Taxonomy" id="54128"/>
    <lineage>
        <taxon>Eukaryota</taxon>
        <taxon>Metazoa</taxon>
        <taxon>Ecdysozoa</taxon>
        <taxon>Arthropoda</taxon>
        <taxon>Hexapoda</taxon>
        <taxon>Insecta</taxon>
        <taxon>Pterygota</taxon>
        <taxon>Neoptera</taxon>
        <taxon>Endopterygota</taxon>
        <taxon>Hymenoptera</taxon>
        <taxon>Apocrita</taxon>
        <taxon>Proctotrupomorpha</taxon>
        <taxon>Chalcidoidea</taxon>
        <taxon>Trichogrammatidae</taxon>
        <taxon>Trichogramma</taxon>
    </lineage>
</organism>
<evidence type="ECO:0000313" key="2">
    <source>
        <dbReference type="Proteomes" id="UP001627154"/>
    </source>
</evidence>
<name>A0ABD2X295_9HYME</name>
<sequence length="95" mass="11039">METQIKREKSVFHNYFAGARKKCCKYTNHIVASYKPARSNHTNLRAHRRTTIRNLAKTYSPRKTTRKIGSRAAICEATKKVFVHVTSIVMELHSY</sequence>
<dbReference type="EMBL" id="JBJJXI010000055">
    <property type="protein sequence ID" value="KAL3399443.1"/>
    <property type="molecule type" value="Genomic_DNA"/>
</dbReference>
<comment type="caution">
    <text evidence="1">The sequence shown here is derived from an EMBL/GenBank/DDBJ whole genome shotgun (WGS) entry which is preliminary data.</text>
</comment>
<dbReference type="Proteomes" id="UP001627154">
    <property type="component" value="Unassembled WGS sequence"/>
</dbReference>
<evidence type="ECO:0000313" key="1">
    <source>
        <dbReference type="EMBL" id="KAL3399443.1"/>
    </source>
</evidence>
<accession>A0ABD2X295</accession>
<proteinExistence type="predicted"/>
<keyword evidence="2" id="KW-1185">Reference proteome</keyword>
<protein>
    <submittedName>
        <fullName evidence="1">Uncharacterized protein</fullName>
    </submittedName>
</protein>
<dbReference type="AlphaFoldDB" id="A0ABD2X295"/>
<reference evidence="1 2" key="1">
    <citation type="journal article" date="2024" name="bioRxiv">
        <title>A reference genome for Trichogramma kaykai: A tiny desert-dwelling parasitoid wasp with competing sex-ratio distorters.</title>
        <authorList>
            <person name="Culotta J."/>
            <person name="Lindsey A.R."/>
        </authorList>
    </citation>
    <scope>NUCLEOTIDE SEQUENCE [LARGE SCALE GENOMIC DNA]</scope>
    <source>
        <strain evidence="1 2">KSX58</strain>
    </source>
</reference>